<keyword evidence="2" id="KW-1185">Reference proteome</keyword>
<dbReference type="EMBL" id="JBBWWQ010000002">
    <property type="protein sequence ID" value="KAK8954929.1"/>
    <property type="molecule type" value="Genomic_DNA"/>
</dbReference>
<name>A0AAP0BYZ2_9ASPA</name>
<dbReference type="Proteomes" id="UP001418222">
    <property type="component" value="Unassembled WGS sequence"/>
</dbReference>
<sequence length="82" mass="9202">MCRDLSSETSWESCNSNFYPSLPESVIEDFVFLLHLLSQSLQSFSLSPSSNPYQRSRIFAGFPEMPLGQRAGDKGDSRYCGV</sequence>
<dbReference type="AlphaFoldDB" id="A0AAP0BYZ2"/>
<evidence type="ECO:0000313" key="2">
    <source>
        <dbReference type="Proteomes" id="UP001418222"/>
    </source>
</evidence>
<proteinExistence type="predicted"/>
<comment type="caution">
    <text evidence="1">The sequence shown here is derived from an EMBL/GenBank/DDBJ whole genome shotgun (WGS) entry which is preliminary data.</text>
</comment>
<gene>
    <name evidence="1" type="primary">PRMT5</name>
    <name evidence="1" type="ORF">KSP39_PZI001722</name>
</gene>
<reference evidence="1 2" key="1">
    <citation type="journal article" date="2022" name="Nat. Plants">
        <title>Genomes of leafy and leafless Platanthera orchids illuminate the evolution of mycoheterotrophy.</title>
        <authorList>
            <person name="Li M.H."/>
            <person name="Liu K.W."/>
            <person name="Li Z."/>
            <person name="Lu H.C."/>
            <person name="Ye Q.L."/>
            <person name="Zhang D."/>
            <person name="Wang J.Y."/>
            <person name="Li Y.F."/>
            <person name="Zhong Z.M."/>
            <person name="Liu X."/>
            <person name="Yu X."/>
            <person name="Liu D.K."/>
            <person name="Tu X.D."/>
            <person name="Liu B."/>
            <person name="Hao Y."/>
            <person name="Liao X.Y."/>
            <person name="Jiang Y.T."/>
            <person name="Sun W.H."/>
            <person name="Chen J."/>
            <person name="Chen Y.Q."/>
            <person name="Ai Y."/>
            <person name="Zhai J.W."/>
            <person name="Wu S.S."/>
            <person name="Zhou Z."/>
            <person name="Hsiao Y.Y."/>
            <person name="Wu W.L."/>
            <person name="Chen Y.Y."/>
            <person name="Lin Y.F."/>
            <person name="Hsu J.L."/>
            <person name="Li C.Y."/>
            <person name="Wang Z.W."/>
            <person name="Zhao X."/>
            <person name="Zhong W.Y."/>
            <person name="Ma X.K."/>
            <person name="Ma L."/>
            <person name="Huang J."/>
            <person name="Chen G.Z."/>
            <person name="Huang M.Z."/>
            <person name="Huang L."/>
            <person name="Peng D.H."/>
            <person name="Luo Y.B."/>
            <person name="Zou S.Q."/>
            <person name="Chen S.P."/>
            <person name="Lan S."/>
            <person name="Tsai W.C."/>
            <person name="Van de Peer Y."/>
            <person name="Liu Z.J."/>
        </authorList>
    </citation>
    <scope>NUCLEOTIDE SEQUENCE [LARGE SCALE GENOMIC DNA]</scope>
    <source>
        <strain evidence="1">Lor287</strain>
    </source>
</reference>
<evidence type="ECO:0000313" key="1">
    <source>
        <dbReference type="EMBL" id="KAK8954929.1"/>
    </source>
</evidence>
<accession>A0AAP0BYZ2</accession>
<protein>
    <submittedName>
        <fullName evidence="1">Protein arginine N-methyltransferase 5</fullName>
    </submittedName>
</protein>
<organism evidence="1 2">
    <name type="scientific">Platanthera zijinensis</name>
    <dbReference type="NCBI Taxonomy" id="2320716"/>
    <lineage>
        <taxon>Eukaryota</taxon>
        <taxon>Viridiplantae</taxon>
        <taxon>Streptophyta</taxon>
        <taxon>Embryophyta</taxon>
        <taxon>Tracheophyta</taxon>
        <taxon>Spermatophyta</taxon>
        <taxon>Magnoliopsida</taxon>
        <taxon>Liliopsida</taxon>
        <taxon>Asparagales</taxon>
        <taxon>Orchidaceae</taxon>
        <taxon>Orchidoideae</taxon>
        <taxon>Orchideae</taxon>
        <taxon>Orchidinae</taxon>
        <taxon>Platanthera</taxon>
    </lineage>
</organism>